<reference evidence="2" key="1">
    <citation type="journal article" date="2019" name="Int. J. Syst. Evol. Microbiol.">
        <title>The Global Catalogue of Microorganisms (GCM) 10K type strain sequencing project: providing services to taxonomists for standard genome sequencing and annotation.</title>
        <authorList>
            <consortium name="The Broad Institute Genomics Platform"/>
            <consortium name="The Broad Institute Genome Sequencing Center for Infectious Disease"/>
            <person name="Wu L."/>
            <person name="Ma J."/>
        </authorList>
    </citation>
    <scope>NUCLEOTIDE SEQUENCE [LARGE SCALE GENOMIC DNA]</scope>
    <source>
        <strain evidence="2">KCTC 5701</strain>
    </source>
</reference>
<accession>A0ABW0WFF0</accession>
<dbReference type="RefSeq" id="WP_344348364.1">
    <property type="nucleotide sequence ID" value="NZ_BAAASM010000015.1"/>
</dbReference>
<gene>
    <name evidence="1" type="ORF">ACFP3J_08100</name>
</gene>
<name>A0ABW0WFF0_STRNO</name>
<comment type="caution">
    <text evidence="1">The sequence shown here is derived from an EMBL/GenBank/DDBJ whole genome shotgun (WGS) entry which is preliminary data.</text>
</comment>
<evidence type="ECO:0000313" key="1">
    <source>
        <dbReference type="EMBL" id="MFC5655451.1"/>
    </source>
</evidence>
<evidence type="ECO:0000313" key="2">
    <source>
        <dbReference type="Proteomes" id="UP001596065"/>
    </source>
</evidence>
<sequence length="87" mass="8886">MTWVLAAGHADEWTGDDLGQAAAVLSERIGTAVCTSGMDADAQSRLRETFLASVHKSLVADDSAAVESGHFWSAAAGPLLVTLSAAA</sequence>
<organism evidence="1 2">
    <name type="scientific">Streptomyces nogalater</name>
    <dbReference type="NCBI Taxonomy" id="38314"/>
    <lineage>
        <taxon>Bacteria</taxon>
        <taxon>Bacillati</taxon>
        <taxon>Actinomycetota</taxon>
        <taxon>Actinomycetes</taxon>
        <taxon>Kitasatosporales</taxon>
        <taxon>Streptomycetaceae</taxon>
        <taxon>Streptomyces</taxon>
    </lineage>
</organism>
<proteinExistence type="predicted"/>
<keyword evidence="2" id="KW-1185">Reference proteome</keyword>
<dbReference type="Proteomes" id="UP001596065">
    <property type="component" value="Unassembled WGS sequence"/>
</dbReference>
<protein>
    <submittedName>
        <fullName evidence="1">Uncharacterized protein</fullName>
    </submittedName>
</protein>
<dbReference type="EMBL" id="JBHSOE010000009">
    <property type="protein sequence ID" value="MFC5655451.1"/>
    <property type="molecule type" value="Genomic_DNA"/>
</dbReference>